<reference evidence="2 3" key="1">
    <citation type="submission" date="2015-04" db="EMBL/GenBank/DDBJ databases">
        <authorList>
            <person name="Syromyatnikov M.Y."/>
            <person name="Popov V.N."/>
        </authorList>
    </citation>
    <scope>NUCLEOTIDE SEQUENCE [LARGE SCALE GENOMIC DNA]</scope>
</reference>
<evidence type="ECO:0000313" key="3">
    <source>
        <dbReference type="Proteomes" id="UP000183832"/>
    </source>
</evidence>
<name>A0A1J1J4M4_9DIPT</name>
<accession>A0A1J1J4M4</accession>
<protein>
    <submittedName>
        <fullName evidence="2">CLUMA_CG020330, isoform A</fullName>
    </submittedName>
</protein>
<organism evidence="2 3">
    <name type="scientific">Clunio marinus</name>
    <dbReference type="NCBI Taxonomy" id="568069"/>
    <lineage>
        <taxon>Eukaryota</taxon>
        <taxon>Metazoa</taxon>
        <taxon>Ecdysozoa</taxon>
        <taxon>Arthropoda</taxon>
        <taxon>Hexapoda</taxon>
        <taxon>Insecta</taxon>
        <taxon>Pterygota</taxon>
        <taxon>Neoptera</taxon>
        <taxon>Endopterygota</taxon>
        <taxon>Diptera</taxon>
        <taxon>Nematocera</taxon>
        <taxon>Chironomoidea</taxon>
        <taxon>Chironomidae</taxon>
        <taxon>Clunio</taxon>
    </lineage>
</organism>
<evidence type="ECO:0000313" key="2">
    <source>
        <dbReference type="EMBL" id="CRL07352.1"/>
    </source>
</evidence>
<dbReference type="AlphaFoldDB" id="A0A1J1J4M4"/>
<proteinExistence type="predicted"/>
<sequence length="61" mass="7066">MLFKRHLKHQYPLGLSRVAQLKHPPSSKALHIQLNEKPFNAESKNEQQHKAALNASKRIEK</sequence>
<dbReference type="EMBL" id="CVRI01000070">
    <property type="protein sequence ID" value="CRL07352.1"/>
    <property type="molecule type" value="Genomic_DNA"/>
</dbReference>
<evidence type="ECO:0000256" key="1">
    <source>
        <dbReference type="SAM" id="MobiDB-lite"/>
    </source>
</evidence>
<keyword evidence="3" id="KW-1185">Reference proteome</keyword>
<feature type="region of interest" description="Disordered" evidence="1">
    <location>
        <begin position="39"/>
        <end position="61"/>
    </location>
</feature>
<dbReference type="Proteomes" id="UP000183832">
    <property type="component" value="Unassembled WGS sequence"/>
</dbReference>
<gene>
    <name evidence="2" type="ORF">CLUMA_CG020330</name>
</gene>